<evidence type="ECO:0000313" key="3">
    <source>
        <dbReference type="Proteomes" id="UP000722791"/>
    </source>
</evidence>
<dbReference type="AlphaFoldDB" id="A0A8J4GUT1"/>
<proteinExistence type="predicted"/>
<reference evidence="2" key="1">
    <citation type="journal article" date="2021" name="Proc. Natl. Acad. Sci. U.S.A.">
        <title>Three genomes in the algal genus Volvox reveal the fate of a haploid sex-determining region after a transition to homothallism.</title>
        <authorList>
            <person name="Yamamoto K."/>
            <person name="Hamaji T."/>
            <person name="Kawai-Toyooka H."/>
            <person name="Matsuzaki R."/>
            <person name="Takahashi F."/>
            <person name="Nishimura Y."/>
            <person name="Kawachi M."/>
            <person name="Noguchi H."/>
            <person name="Minakuchi Y."/>
            <person name="Umen J.G."/>
            <person name="Toyoda A."/>
            <person name="Nozaki H."/>
        </authorList>
    </citation>
    <scope>NUCLEOTIDE SEQUENCE</scope>
    <source>
        <strain evidence="2">NIES-3785</strain>
    </source>
</reference>
<gene>
    <name evidence="2" type="ORF">Vretimale_18329</name>
</gene>
<name>A0A8J4GUT1_9CHLO</name>
<comment type="caution">
    <text evidence="2">The sequence shown here is derived from an EMBL/GenBank/DDBJ whole genome shotgun (WGS) entry which is preliminary data.</text>
</comment>
<feature type="region of interest" description="Disordered" evidence="1">
    <location>
        <begin position="320"/>
        <end position="350"/>
    </location>
</feature>
<dbReference type="Proteomes" id="UP000722791">
    <property type="component" value="Unassembled WGS sequence"/>
</dbReference>
<evidence type="ECO:0000313" key="2">
    <source>
        <dbReference type="EMBL" id="GIM15568.1"/>
    </source>
</evidence>
<dbReference type="EMBL" id="BNCQ01000066">
    <property type="protein sequence ID" value="GIM15568.1"/>
    <property type="molecule type" value="Genomic_DNA"/>
</dbReference>
<feature type="compositionally biased region" description="Gly residues" evidence="1">
    <location>
        <begin position="333"/>
        <end position="350"/>
    </location>
</feature>
<accession>A0A8J4GUT1</accession>
<protein>
    <submittedName>
        <fullName evidence="2">Uncharacterized protein</fullName>
    </submittedName>
</protein>
<feature type="non-terminal residue" evidence="2">
    <location>
        <position position="367"/>
    </location>
</feature>
<organism evidence="2 3">
    <name type="scientific">Volvox reticuliferus</name>
    <dbReference type="NCBI Taxonomy" id="1737510"/>
    <lineage>
        <taxon>Eukaryota</taxon>
        <taxon>Viridiplantae</taxon>
        <taxon>Chlorophyta</taxon>
        <taxon>core chlorophytes</taxon>
        <taxon>Chlorophyceae</taxon>
        <taxon>CS clade</taxon>
        <taxon>Chlamydomonadales</taxon>
        <taxon>Volvocaceae</taxon>
        <taxon>Volvox</taxon>
    </lineage>
</organism>
<evidence type="ECO:0000256" key="1">
    <source>
        <dbReference type="SAM" id="MobiDB-lite"/>
    </source>
</evidence>
<sequence>MDTLPKFLSTAFCPQDVSSSQAVHGSAWNQRETDGHMSVLARSQWFCALVRDSLSDLSVDTASGELCWQGAPLSSTPFLNRCMATAVYAVCRAARDQVTIPANSDLRPSKASRFAPPPPQPTMQLLSALREALLLRLLPSLVACNAPLAALATAAAGGARHLGPATAISEGGPEGVPRTAAAPGGGVNSAAALLMNANPAAEVLCRAAAELAVAASGPVGALPHPSTTVGNAGDDWLSGTPGIADNGDGPSGEEILKRLVALCCDTLVPSESVEIEKGAAASARGSGGGLSMGQVAASYTLTAVCVALASDVGACGDAKVRQGRSCQEPDGETPGGGLRRGDPGGGGGGGGGVLQMMLDVLCAAPQR</sequence>